<keyword evidence="9" id="KW-0472">Membrane</keyword>
<evidence type="ECO:0000256" key="3">
    <source>
        <dbReference type="ARBA" id="ARBA00022448"/>
    </source>
</evidence>
<evidence type="ECO:0000256" key="8">
    <source>
        <dbReference type="ARBA" id="ARBA00022989"/>
    </source>
</evidence>
<keyword evidence="11" id="KW-1185">Reference proteome</keyword>
<gene>
    <name evidence="10" type="ORF">CSSPTR1EN2_LOCUS20529</name>
</gene>
<evidence type="ECO:0000256" key="5">
    <source>
        <dbReference type="ARBA" id="ARBA00022824"/>
    </source>
</evidence>
<evidence type="ECO:0000256" key="2">
    <source>
        <dbReference type="ARBA" id="ARBA00007891"/>
    </source>
</evidence>
<comment type="similarity">
    <text evidence="2">Belongs to the USE1 family.</text>
</comment>
<evidence type="ECO:0000313" key="10">
    <source>
        <dbReference type="EMBL" id="CAK9231350.1"/>
    </source>
</evidence>
<sequence length="70" mass="7575">MDAKRAEIAVVQAPSSEIGRVDAATLAVVQKHRELQEGLTDEMVVLAAQLKDSSMLMDVSLQDTGCTWIC</sequence>
<organism evidence="10 11">
    <name type="scientific">Sphagnum troendelagicum</name>
    <dbReference type="NCBI Taxonomy" id="128251"/>
    <lineage>
        <taxon>Eukaryota</taxon>
        <taxon>Viridiplantae</taxon>
        <taxon>Streptophyta</taxon>
        <taxon>Embryophyta</taxon>
        <taxon>Bryophyta</taxon>
        <taxon>Sphagnophytina</taxon>
        <taxon>Sphagnopsida</taxon>
        <taxon>Sphagnales</taxon>
        <taxon>Sphagnaceae</taxon>
        <taxon>Sphagnum</taxon>
    </lineage>
</organism>
<protein>
    <submittedName>
        <fullName evidence="10">Uncharacterized protein</fullName>
    </submittedName>
</protein>
<evidence type="ECO:0000256" key="9">
    <source>
        <dbReference type="ARBA" id="ARBA00023136"/>
    </source>
</evidence>
<evidence type="ECO:0000313" key="11">
    <source>
        <dbReference type="Proteomes" id="UP001497512"/>
    </source>
</evidence>
<dbReference type="Pfam" id="PF09753">
    <property type="entry name" value="Use1"/>
    <property type="match status" value="1"/>
</dbReference>
<dbReference type="EMBL" id="OZ019899">
    <property type="protein sequence ID" value="CAK9231350.1"/>
    <property type="molecule type" value="Genomic_DNA"/>
</dbReference>
<keyword evidence="7" id="KW-0653">Protein transport</keyword>
<comment type="subcellular location">
    <subcellularLocation>
        <location evidence="1">Endoplasmic reticulum membrane</location>
        <topology evidence="1">Single-pass type IV membrane protein</topology>
    </subcellularLocation>
</comment>
<dbReference type="PANTHER" id="PTHR13050:SF7">
    <property type="entry name" value="VESICLE TRANSPORT PROTEIN USE1"/>
    <property type="match status" value="1"/>
</dbReference>
<keyword evidence="8" id="KW-1133">Transmembrane helix</keyword>
<dbReference type="Proteomes" id="UP001497512">
    <property type="component" value="Chromosome 7"/>
</dbReference>
<keyword evidence="6" id="KW-0931">ER-Golgi transport</keyword>
<keyword evidence="5" id="KW-0256">Endoplasmic reticulum</keyword>
<accession>A0ABP0UVG8</accession>
<evidence type="ECO:0000256" key="6">
    <source>
        <dbReference type="ARBA" id="ARBA00022892"/>
    </source>
</evidence>
<evidence type="ECO:0000256" key="4">
    <source>
        <dbReference type="ARBA" id="ARBA00022692"/>
    </source>
</evidence>
<name>A0ABP0UVG8_9BRYO</name>
<proteinExistence type="inferred from homology"/>
<keyword evidence="4" id="KW-0812">Transmembrane</keyword>
<evidence type="ECO:0000256" key="7">
    <source>
        <dbReference type="ARBA" id="ARBA00022927"/>
    </source>
</evidence>
<keyword evidence="3" id="KW-0813">Transport</keyword>
<evidence type="ECO:0000256" key="1">
    <source>
        <dbReference type="ARBA" id="ARBA00004163"/>
    </source>
</evidence>
<dbReference type="InterPro" id="IPR019150">
    <property type="entry name" value="Vesicle_transport_protein_Use1"/>
</dbReference>
<dbReference type="PANTHER" id="PTHR13050">
    <property type="entry name" value="USE1-LIKE PROTEIN"/>
    <property type="match status" value="1"/>
</dbReference>
<reference evidence="10" key="1">
    <citation type="submission" date="2024-02" db="EMBL/GenBank/DDBJ databases">
        <authorList>
            <consortium name="ELIXIR-Norway"/>
            <consortium name="Elixir Norway"/>
        </authorList>
    </citation>
    <scope>NUCLEOTIDE SEQUENCE</scope>
</reference>